<feature type="region of interest" description="Disordered" evidence="1">
    <location>
        <begin position="72"/>
        <end position="107"/>
    </location>
</feature>
<accession>A0A7W5E429</accession>
<comment type="caution">
    <text evidence="2">The sequence shown here is derived from an EMBL/GenBank/DDBJ whole genome shotgun (WGS) entry which is preliminary data.</text>
</comment>
<reference evidence="2 3" key="1">
    <citation type="submission" date="2020-08" db="EMBL/GenBank/DDBJ databases">
        <title>Genomic Encyclopedia of Type Strains, Phase III (KMG-III): the genomes of soil and plant-associated and newly described type strains.</title>
        <authorList>
            <person name="Whitman W."/>
        </authorList>
    </citation>
    <scope>NUCLEOTIDE SEQUENCE [LARGE SCALE GENOMIC DNA]</scope>
    <source>
        <strain evidence="2 3">CECT 8075</strain>
    </source>
</reference>
<organism evidence="2 3">
    <name type="scientific">Aporhodopirellula rubra</name>
    <dbReference type="NCBI Taxonomy" id="980271"/>
    <lineage>
        <taxon>Bacteria</taxon>
        <taxon>Pseudomonadati</taxon>
        <taxon>Planctomycetota</taxon>
        <taxon>Planctomycetia</taxon>
        <taxon>Pirellulales</taxon>
        <taxon>Pirellulaceae</taxon>
        <taxon>Aporhodopirellula</taxon>
    </lineage>
</organism>
<sequence>MDDASDFDRDVDDSMRLFERARVGSATPLTPIRPARVMLVLDGSDQDPTSIASANHLRNVCNTETLVLDARETATDDSSPDANAAPPTPSSPHPPSDLATQTAGQITGARAISRPSGEAFEAILDSLRTHDVNLLIVPCPFGRSFGKVGADSVGTVVDVLLSRCSVPFLVIRHPDQALAECSQRVSMLVGSECDVENRAAAWAFGLAKPKGEVSLNLVVEKEHFENVRAILESVDPDKEFDVGMLADVLARTHQNLHAAMNKTANDLGIQYHLLPQPGEMAPPHPLSDTHQQLIVLPLEVDDRFTQGFVIDRIRRSPHPVLVVAGHVKSEE</sequence>
<proteinExistence type="predicted"/>
<name>A0A7W5E429_9BACT</name>
<protein>
    <recommendedName>
        <fullName evidence="4">Universal stress protein</fullName>
    </recommendedName>
</protein>
<evidence type="ECO:0008006" key="4">
    <source>
        <dbReference type="Google" id="ProtNLM"/>
    </source>
</evidence>
<keyword evidence="3" id="KW-1185">Reference proteome</keyword>
<feature type="compositionally biased region" description="Pro residues" evidence="1">
    <location>
        <begin position="86"/>
        <end position="95"/>
    </location>
</feature>
<dbReference type="RefSeq" id="WP_184308719.1">
    <property type="nucleotide sequence ID" value="NZ_JACHXU010000027.1"/>
</dbReference>
<dbReference type="Proteomes" id="UP000536179">
    <property type="component" value="Unassembled WGS sequence"/>
</dbReference>
<gene>
    <name evidence="2" type="ORF">FHS27_005661</name>
</gene>
<dbReference type="EMBL" id="JACHXU010000027">
    <property type="protein sequence ID" value="MBB3209821.1"/>
    <property type="molecule type" value="Genomic_DNA"/>
</dbReference>
<dbReference type="Gene3D" id="3.40.50.12370">
    <property type="match status" value="1"/>
</dbReference>
<dbReference type="AlphaFoldDB" id="A0A7W5E429"/>
<evidence type="ECO:0000313" key="2">
    <source>
        <dbReference type="EMBL" id="MBB3209821.1"/>
    </source>
</evidence>
<evidence type="ECO:0000313" key="3">
    <source>
        <dbReference type="Proteomes" id="UP000536179"/>
    </source>
</evidence>
<evidence type="ECO:0000256" key="1">
    <source>
        <dbReference type="SAM" id="MobiDB-lite"/>
    </source>
</evidence>
<feature type="compositionally biased region" description="Low complexity" evidence="1">
    <location>
        <begin position="76"/>
        <end position="85"/>
    </location>
</feature>